<reference evidence="1" key="1">
    <citation type="submission" date="2022-06" db="EMBL/GenBank/DDBJ databases">
        <title>Genome public.</title>
        <authorList>
            <person name="Sun Q."/>
        </authorList>
    </citation>
    <scope>NUCLEOTIDE SEQUENCE</scope>
    <source>
        <strain evidence="1">CWNU-1</strain>
    </source>
</reference>
<accession>A0ABT0UNQ0</accession>
<protein>
    <submittedName>
        <fullName evidence="1">Uncharacterized protein</fullName>
    </submittedName>
</protein>
<evidence type="ECO:0000313" key="2">
    <source>
        <dbReference type="Proteomes" id="UP001431429"/>
    </source>
</evidence>
<name>A0ABT0UNQ0_9ACTN</name>
<proteinExistence type="predicted"/>
<evidence type="ECO:0000313" key="1">
    <source>
        <dbReference type="EMBL" id="MCM2390237.1"/>
    </source>
</evidence>
<dbReference type="RefSeq" id="WP_250920564.1">
    <property type="nucleotide sequence ID" value="NZ_JAMQAW010000023.1"/>
</dbReference>
<dbReference type="Proteomes" id="UP001431429">
    <property type="component" value="Unassembled WGS sequence"/>
</dbReference>
<organism evidence="1 2">
    <name type="scientific">Streptomyces albipurpureus</name>
    <dbReference type="NCBI Taxonomy" id="2897419"/>
    <lineage>
        <taxon>Bacteria</taxon>
        <taxon>Bacillati</taxon>
        <taxon>Actinomycetota</taxon>
        <taxon>Actinomycetes</taxon>
        <taxon>Kitasatosporales</taxon>
        <taxon>Streptomycetaceae</taxon>
        <taxon>Streptomyces</taxon>
    </lineage>
</organism>
<sequence>MSLVAQMMRLAPDAGDPLYVETFLRCKLAAHTTGRHHDLVWQLDDSRQGEMWAAWADGRAPESVLLLPDCPAHNGRSDQNDEACTLFARHRGPHSFDLCDPEIEAIRATPEYGRLTAEIDALIAAWRHRVQGTS</sequence>
<comment type="caution">
    <text evidence="1">The sequence shown here is derived from an EMBL/GenBank/DDBJ whole genome shotgun (WGS) entry which is preliminary data.</text>
</comment>
<gene>
    <name evidence="1" type="ORF">NBG84_18400</name>
</gene>
<keyword evidence="2" id="KW-1185">Reference proteome</keyword>
<dbReference type="EMBL" id="JAMQAW010000023">
    <property type="protein sequence ID" value="MCM2390237.1"/>
    <property type="molecule type" value="Genomic_DNA"/>
</dbReference>